<dbReference type="KEGG" id="bsan:CHH28_15655"/>
<evidence type="ECO:0000313" key="14">
    <source>
        <dbReference type="EMBL" id="ASP40020.1"/>
    </source>
</evidence>
<comment type="similarity">
    <text evidence="3">Belongs to the cytochrome b560 family.</text>
</comment>
<dbReference type="InterPro" id="IPR018495">
    <property type="entry name" value="Succ_DH_cyt_bsu_CS"/>
</dbReference>
<keyword evidence="5 12" id="KW-0349">Heme</keyword>
<organism evidence="14 15">
    <name type="scientific">Bacterioplanes sanyensis</name>
    <dbReference type="NCBI Taxonomy" id="1249553"/>
    <lineage>
        <taxon>Bacteria</taxon>
        <taxon>Pseudomonadati</taxon>
        <taxon>Pseudomonadota</taxon>
        <taxon>Gammaproteobacteria</taxon>
        <taxon>Oceanospirillales</taxon>
        <taxon>Oceanospirillaceae</taxon>
        <taxon>Bacterioplanes</taxon>
    </lineage>
</organism>
<dbReference type="InterPro" id="IPR034804">
    <property type="entry name" value="SQR/QFR_C/D"/>
</dbReference>
<proteinExistence type="inferred from homology"/>
<dbReference type="CDD" id="cd03499">
    <property type="entry name" value="SQR_TypeC_SdhC"/>
    <property type="match status" value="1"/>
</dbReference>
<dbReference type="GO" id="GO:0005886">
    <property type="term" value="C:plasma membrane"/>
    <property type="evidence" value="ECO:0007669"/>
    <property type="project" value="TreeGrafter"/>
</dbReference>
<dbReference type="GO" id="GO:0006099">
    <property type="term" value="P:tricarboxylic acid cycle"/>
    <property type="evidence" value="ECO:0007669"/>
    <property type="project" value="InterPro"/>
</dbReference>
<dbReference type="OrthoDB" id="9799441at2"/>
<keyword evidence="7 12" id="KW-0479">Metal-binding</keyword>
<keyword evidence="9 12" id="KW-0408">Iron</keyword>
<dbReference type="PROSITE" id="PS01000">
    <property type="entry name" value="SDH_CYT_1"/>
    <property type="match status" value="1"/>
</dbReference>
<feature type="transmembrane region" description="Helical" evidence="13">
    <location>
        <begin position="101"/>
        <end position="123"/>
    </location>
</feature>
<gene>
    <name evidence="14" type="primary">sdhC</name>
    <name evidence="14" type="ORF">CHH28_15655</name>
</gene>
<dbReference type="NCBIfam" id="TIGR02970">
    <property type="entry name" value="succ_dehyd_cytB"/>
    <property type="match status" value="1"/>
</dbReference>
<evidence type="ECO:0000313" key="15">
    <source>
        <dbReference type="Proteomes" id="UP000202440"/>
    </source>
</evidence>
<evidence type="ECO:0000256" key="5">
    <source>
        <dbReference type="ARBA" id="ARBA00022617"/>
    </source>
</evidence>
<evidence type="ECO:0000256" key="10">
    <source>
        <dbReference type="ARBA" id="ARBA00023136"/>
    </source>
</evidence>
<dbReference type="GO" id="GO:0046872">
    <property type="term" value="F:metal ion binding"/>
    <property type="evidence" value="ECO:0007669"/>
    <property type="project" value="UniProtKB-KW"/>
</dbReference>
<sequence>MNSNRPVNLDLTTIQLPLPGKASILHRISGVILFFAVAFMLAALSMSLESEASFAELKAAFDHGLVKFIAWGIVSALGYHFVAGIKHLVMDMGIGETKEGGRTGAIITLAGGVIVIVLAGVWVW</sequence>
<dbReference type="AlphaFoldDB" id="A0A222FMM0"/>
<evidence type="ECO:0000256" key="6">
    <source>
        <dbReference type="ARBA" id="ARBA00022692"/>
    </source>
</evidence>
<dbReference type="PANTHER" id="PTHR10978">
    <property type="entry name" value="SUCCINATE DEHYDROGENASE CYTOCHROME B560 SUBUNIT"/>
    <property type="match status" value="1"/>
</dbReference>
<feature type="transmembrane region" description="Helical" evidence="13">
    <location>
        <begin position="28"/>
        <end position="48"/>
    </location>
</feature>
<dbReference type="PANTHER" id="PTHR10978:SF5">
    <property type="entry name" value="SUCCINATE DEHYDROGENASE CYTOCHROME B560 SUBUNIT, MITOCHONDRIAL"/>
    <property type="match status" value="1"/>
</dbReference>
<dbReference type="GO" id="GO:0009055">
    <property type="term" value="F:electron transfer activity"/>
    <property type="evidence" value="ECO:0007669"/>
    <property type="project" value="InterPro"/>
</dbReference>
<dbReference type="InterPro" id="IPR014314">
    <property type="entry name" value="Succ_DH_cytb556"/>
</dbReference>
<feature type="binding site" description="axial binding residue" evidence="12">
    <location>
        <position position="80"/>
    </location>
    <ligand>
        <name>heme</name>
        <dbReference type="ChEBI" id="CHEBI:30413"/>
        <note>ligand shared with second transmembrane subunit</note>
    </ligand>
    <ligandPart>
        <name>Fe</name>
        <dbReference type="ChEBI" id="CHEBI:18248"/>
    </ligandPart>
</feature>
<dbReference type="Proteomes" id="UP000202440">
    <property type="component" value="Chromosome"/>
</dbReference>
<dbReference type="Gene3D" id="1.20.1300.10">
    <property type="entry name" value="Fumarate reductase/succinate dehydrogenase, transmembrane subunit"/>
    <property type="match status" value="1"/>
</dbReference>
<comment type="subcellular location">
    <subcellularLocation>
        <location evidence="2">Membrane</location>
        <topology evidence="2">Multi-pass membrane protein</topology>
    </subcellularLocation>
</comment>
<protein>
    <recommendedName>
        <fullName evidence="4">Succinate dehydrogenase cytochrome b556 subunit</fullName>
    </recommendedName>
</protein>
<dbReference type="SUPFAM" id="SSF81343">
    <property type="entry name" value="Fumarate reductase respiratory complex transmembrane subunits"/>
    <property type="match status" value="1"/>
</dbReference>
<accession>A0A222FMM0</accession>
<dbReference type="Pfam" id="PF01127">
    <property type="entry name" value="Sdh_cyt"/>
    <property type="match status" value="1"/>
</dbReference>
<evidence type="ECO:0000256" key="1">
    <source>
        <dbReference type="ARBA" id="ARBA00004050"/>
    </source>
</evidence>
<evidence type="ECO:0000256" key="12">
    <source>
        <dbReference type="PIRSR" id="PIRSR000178-1"/>
    </source>
</evidence>
<keyword evidence="8 13" id="KW-1133">Transmembrane helix</keyword>
<comment type="cofactor">
    <cofactor evidence="12">
        <name>heme</name>
        <dbReference type="ChEBI" id="CHEBI:30413"/>
    </cofactor>
    <text evidence="12">The heme is bound between the two transmembrane subunits.</text>
</comment>
<name>A0A222FMM0_9GAMM</name>
<evidence type="ECO:0000256" key="3">
    <source>
        <dbReference type="ARBA" id="ARBA00007244"/>
    </source>
</evidence>
<comment type="subunit">
    <text evidence="11">Part of an enzyme complex containing four subunits: a flavoprotein, an iron-sulfur protein, plus two membrane-anchoring proteins, SdhC and SdhD. The complex can form homotrimers.</text>
</comment>
<keyword evidence="10 13" id="KW-0472">Membrane</keyword>
<evidence type="ECO:0000256" key="4">
    <source>
        <dbReference type="ARBA" id="ARBA00020076"/>
    </source>
</evidence>
<evidence type="ECO:0000256" key="9">
    <source>
        <dbReference type="ARBA" id="ARBA00023004"/>
    </source>
</evidence>
<keyword evidence="6 13" id="KW-0812">Transmembrane</keyword>
<evidence type="ECO:0000256" key="13">
    <source>
        <dbReference type="SAM" id="Phobius"/>
    </source>
</evidence>
<evidence type="ECO:0000256" key="8">
    <source>
        <dbReference type="ARBA" id="ARBA00022989"/>
    </source>
</evidence>
<dbReference type="RefSeq" id="WP_094061194.1">
    <property type="nucleotide sequence ID" value="NZ_CP022530.1"/>
</dbReference>
<comment type="function">
    <text evidence="1">Membrane-anchoring subunit of succinate dehydrogenase (SDH).</text>
</comment>
<dbReference type="EMBL" id="CP022530">
    <property type="protein sequence ID" value="ASP40020.1"/>
    <property type="molecule type" value="Genomic_DNA"/>
</dbReference>
<reference evidence="14 15" key="1">
    <citation type="submission" date="2017-07" db="EMBL/GenBank/DDBJ databases">
        <title>Annotated genome sequence of Bacterioplanes sanyensis isolated from Red Sea.</title>
        <authorList>
            <person name="Rehman Z.U."/>
        </authorList>
    </citation>
    <scope>NUCLEOTIDE SEQUENCE [LARGE SCALE GENOMIC DNA]</scope>
    <source>
        <strain evidence="14 15">NV9</strain>
    </source>
</reference>
<feature type="transmembrane region" description="Helical" evidence="13">
    <location>
        <begin position="68"/>
        <end position="89"/>
    </location>
</feature>
<evidence type="ECO:0000256" key="2">
    <source>
        <dbReference type="ARBA" id="ARBA00004141"/>
    </source>
</evidence>
<dbReference type="InterPro" id="IPR000701">
    <property type="entry name" value="SuccDH_FuR_B_TM-su"/>
</dbReference>
<evidence type="ECO:0000256" key="11">
    <source>
        <dbReference type="ARBA" id="ARBA00025912"/>
    </source>
</evidence>
<keyword evidence="15" id="KW-1185">Reference proteome</keyword>
<evidence type="ECO:0000256" key="7">
    <source>
        <dbReference type="ARBA" id="ARBA00022723"/>
    </source>
</evidence>
<dbReference type="PIRSF" id="PIRSF000178">
    <property type="entry name" value="SDH_cyt_b560"/>
    <property type="match status" value="1"/>
</dbReference>